<evidence type="ECO:0000313" key="1">
    <source>
        <dbReference type="EMBL" id="SVD90106.1"/>
    </source>
</evidence>
<reference evidence="1" key="1">
    <citation type="submission" date="2018-05" db="EMBL/GenBank/DDBJ databases">
        <authorList>
            <person name="Lanie J.A."/>
            <person name="Ng W.-L."/>
            <person name="Kazmierczak K.M."/>
            <person name="Andrzejewski T.M."/>
            <person name="Davidsen T.M."/>
            <person name="Wayne K.J."/>
            <person name="Tettelin H."/>
            <person name="Glass J.I."/>
            <person name="Rusch D."/>
            <person name="Podicherti R."/>
            <person name="Tsui H.-C.T."/>
            <person name="Winkler M.E."/>
        </authorList>
    </citation>
    <scope>NUCLEOTIDE SEQUENCE</scope>
</reference>
<organism evidence="1">
    <name type="scientific">marine metagenome</name>
    <dbReference type="NCBI Taxonomy" id="408172"/>
    <lineage>
        <taxon>unclassified sequences</taxon>
        <taxon>metagenomes</taxon>
        <taxon>ecological metagenomes</taxon>
    </lineage>
</organism>
<protein>
    <submittedName>
        <fullName evidence="1">Uncharacterized protein</fullName>
    </submittedName>
</protein>
<gene>
    <name evidence="1" type="ORF">METZ01_LOCUS442960</name>
</gene>
<dbReference type="EMBL" id="UINC01180753">
    <property type="protein sequence ID" value="SVD90106.1"/>
    <property type="molecule type" value="Genomic_DNA"/>
</dbReference>
<proteinExistence type="predicted"/>
<accession>A0A382Z3M6</accession>
<feature type="non-terminal residue" evidence="1">
    <location>
        <position position="23"/>
    </location>
</feature>
<sequence>MKNKILITGTRSGLGEFLSKKYK</sequence>
<name>A0A382Z3M6_9ZZZZ</name>
<dbReference type="AlphaFoldDB" id="A0A382Z3M6"/>